<feature type="region of interest" description="Disordered" evidence="1">
    <location>
        <begin position="1"/>
        <end position="26"/>
    </location>
</feature>
<name>A0A1H5DU69_9ACTN</name>
<reference evidence="3 4" key="1">
    <citation type="submission" date="2016-10" db="EMBL/GenBank/DDBJ databases">
        <authorList>
            <person name="de Groot N.N."/>
        </authorList>
    </citation>
    <scope>NUCLEOTIDE SEQUENCE [LARGE SCALE GENOMIC DNA]</scope>
    <source>
        <strain evidence="3 4">DSM 40306</strain>
    </source>
</reference>
<protein>
    <submittedName>
        <fullName evidence="3">Carboxypeptidase regulatory-like domain-containing protein</fullName>
    </submittedName>
</protein>
<keyword evidence="3" id="KW-0121">Carboxypeptidase</keyword>
<feature type="transmembrane region" description="Helical" evidence="2">
    <location>
        <begin position="40"/>
        <end position="59"/>
    </location>
</feature>
<evidence type="ECO:0000256" key="2">
    <source>
        <dbReference type="SAM" id="Phobius"/>
    </source>
</evidence>
<evidence type="ECO:0000256" key="1">
    <source>
        <dbReference type="SAM" id="MobiDB-lite"/>
    </source>
</evidence>
<keyword evidence="2" id="KW-0812">Transmembrane</keyword>
<keyword evidence="2" id="KW-1133">Transmembrane helix</keyword>
<gene>
    <name evidence="3" type="ORF">SAMN04490357_5957</name>
</gene>
<evidence type="ECO:0000313" key="3">
    <source>
        <dbReference type="EMBL" id="SED82314.1"/>
    </source>
</evidence>
<dbReference type="STRING" id="67331.SAMN04490357_5957"/>
<organism evidence="3 4">
    <name type="scientific">Streptomyces misionensis</name>
    <dbReference type="NCBI Taxonomy" id="67331"/>
    <lineage>
        <taxon>Bacteria</taxon>
        <taxon>Bacillati</taxon>
        <taxon>Actinomycetota</taxon>
        <taxon>Actinomycetes</taxon>
        <taxon>Kitasatosporales</taxon>
        <taxon>Streptomycetaceae</taxon>
        <taxon>Streptomyces</taxon>
    </lineage>
</organism>
<feature type="transmembrane region" description="Helical" evidence="2">
    <location>
        <begin position="231"/>
        <end position="252"/>
    </location>
</feature>
<feature type="transmembrane region" description="Helical" evidence="2">
    <location>
        <begin position="306"/>
        <end position="333"/>
    </location>
</feature>
<dbReference type="InterPro" id="IPR008969">
    <property type="entry name" value="CarboxyPept-like_regulatory"/>
</dbReference>
<evidence type="ECO:0000313" key="4">
    <source>
        <dbReference type="Proteomes" id="UP000182375"/>
    </source>
</evidence>
<feature type="transmembrane region" description="Helical" evidence="2">
    <location>
        <begin position="264"/>
        <end position="286"/>
    </location>
</feature>
<dbReference type="AlphaFoldDB" id="A0A1H5DU69"/>
<proteinExistence type="predicted"/>
<feature type="transmembrane region" description="Helical" evidence="2">
    <location>
        <begin position="171"/>
        <end position="190"/>
    </location>
</feature>
<dbReference type="GO" id="GO:0004180">
    <property type="term" value="F:carboxypeptidase activity"/>
    <property type="evidence" value="ECO:0007669"/>
    <property type="project" value="UniProtKB-KW"/>
</dbReference>
<dbReference type="Gene3D" id="2.60.40.1120">
    <property type="entry name" value="Carboxypeptidase-like, regulatory domain"/>
    <property type="match status" value="1"/>
</dbReference>
<feature type="transmembrane region" description="Helical" evidence="2">
    <location>
        <begin position="202"/>
        <end position="225"/>
    </location>
</feature>
<sequence length="475" mass="50082">MAGAPVERRGEQDVADDGQRHGDRAARPARLPWARTLTEAVWFPAVLFLGFLFCFAPALHSPQPHHAHVVVAGRQAAHDVDAVLERTQPGGFDVTAVSDAPAARRAVRDRTAVAGFVPGQRPVLFVAKANGALLEQALTTAFTQAAGDRSGQLAVHDVAPTVGKDRMGTTLVYFGIAWNVPGYILATTLLRAASFDRRRKLLAILGVSALFSLVGYAVGVGLGYLPHDPMTLVVAFLLTTSVATFGTGLAPFARRFFPAVGMTLFIVLSIPTSGGAAPAAMLPPFFRFVHAVMPLANGVEALRSALYFDGAGMLGPVLVLCAWTAVGALLMGLDAWRHRRAARPGPGEQVEEPPVDDPSVEAPVPAALPAHRHRFGEPEPDLVGTVRDPHERPVPRALVTVLGPSGRQLVSTLTNARGEYAVTGLPEGFLSVVAAVPGREPAVRQTPLGSGDVVRADFVLRDRHGAVPAGGPGRD</sequence>
<dbReference type="Proteomes" id="UP000182375">
    <property type="component" value="Unassembled WGS sequence"/>
</dbReference>
<dbReference type="SUPFAM" id="SSF49464">
    <property type="entry name" value="Carboxypeptidase regulatory domain-like"/>
    <property type="match status" value="1"/>
</dbReference>
<dbReference type="Pfam" id="PF13620">
    <property type="entry name" value="CarboxypepD_reg"/>
    <property type="match status" value="1"/>
</dbReference>
<keyword evidence="2" id="KW-0472">Membrane</keyword>
<accession>A0A1H5DU69</accession>
<keyword evidence="3" id="KW-0645">Protease</keyword>
<keyword evidence="3" id="KW-0378">Hydrolase</keyword>
<dbReference type="EMBL" id="FNTD01000004">
    <property type="protein sequence ID" value="SED82314.1"/>
    <property type="molecule type" value="Genomic_DNA"/>
</dbReference>